<gene>
    <name evidence="2" type="ordered locus">CLM_0865</name>
</gene>
<dbReference type="AlphaFoldDB" id="C1FU11"/>
<accession>C1FU11</accession>
<dbReference type="eggNOG" id="COG0419">
    <property type="taxonomic scope" value="Bacteria"/>
</dbReference>
<dbReference type="Proteomes" id="UP000001374">
    <property type="component" value="Chromosome"/>
</dbReference>
<organism evidence="2 3">
    <name type="scientific">Clostridium botulinum (strain Kyoto / Type A2)</name>
    <dbReference type="NCBI Taxonomy" id="536232"/>
    <lineage>
        <taxon>Bacteria</taxon>
        <taxon>Bacillati</taxon>
        <taxon>Bacillota</taxon>
        <taxon>Clostridia</taxon>
        <taxon>Eubacteriales</taxon>
        <taxon>Clostridiaceae</taxon>
        <taxon>Clostridium</taxon>
    </lineage>
</organism>
<dbReference type="HOGENOM" id="CLU_433912_0_0_9"/>
<name>C1FU11_CLOBJ</name>
<keyword evidence="1" id="KW-0175">Coiled coil</keyword>
<dbReference type="Gene3D" id="3.40.50.300">
    <property type="entry name" value="P-loop containing nucleotide triphosphate hydrolases"/>
    <property type="match status" value="1"/>
</dbReference>
<protein>
    <recommendedName>
        <fullName evidence="4">Exonuclease SbcC</fullName>
    </recommendedName>
</protein>
<evidence type="ECO:0008006" key="4">
    <source>
        <dbReference type="Google" id="ProtNLM"/>
    </source>
</evidence>
<feature type="coiled-coil region" evidence="1">
    <location>
        <begin position="387"/>
        <end position="414"/>
    </location>
</feature>
<proteinExistence type="predicted"/>
<sequence length="581" mass="68054">MNVQKQLNEHCDQVLLEMDINNEKIIFKRNLKRKLKKISIYFCSLEKIYDYTPKVVDIQDAMLIIMKKLKINEYKKLKSKTHSNEQTLEIISFRDIFRYVYINQHMLGTDDFLNNKSTFKKYKNPYAFELIFNLIEQDKDQLNHQLVNAKNNLEKISKEIFGLKSYLEDKEAEDFLLLVAEEKNLKDKINKQLEEKKLIIENSNNISTENQMYINLKNRLINVANRKSYFEKRKAEINISISSKKLLLNDYIDEKKDIEATLEVNYKLTVDNQIIECPLCASKVHSHIKNSDKQSQDVLKNIQKDIDSKIKLVKSLIEKDLSEIKNIDSKITILNDEQAVYNKAINKFSVKTSVPYLAQIDSINSIINSYVKKTESVSECIRLHNKIDEKDKFIKELEDEIVSLEKRIKALKINEDNKSKIFDVLNKKYKEYMKRFKYDVNNTYIDINNYTPYHDGASIFEHESGGLLECMQIAFLCAIVTSKDYGYAQGHPGFILMDTISKYIGTVISDENSDEDSKGKIDDPEIYEEIYKIFIELSGKYQFIIVENTPPVKYNKYAKYTFLAGQEGLINLDLNELKFEE</sequence>
<evidence type="ECO:0000256" key="1">
    <source>
        <dbReference type="SAM" id="Coils"/>
    </source>
</evidence>
<dbReference type="InterPro" id="IPR027417">
    <property type="entry name" value="P-loop_NTPase"/>
</dbReference>
<evidence type="ECO:0000313" key="3">
    <source>
        <dbReference type="Proteomes" id="UP000001374"/>
    </source>
</evidence>
<evidence type="ECO:0000313" key="2">
    <source>
        <dbReference type="EMBL" id="ACO86230.1"/>
    </source>
</evidence>
<reference evidence="2 3" key="1">
    <citation type="submission" date="2008-10" db="EMBL/GenBank/DDBJ databases">
        <title>Genome sequence of Clostridium botulinum A2 Kyoto.</title>
        <authorList>
            <person name="Shrivastava S."/>
            <person name="Brinkac L.M."/>
            <person name="Brown J.L."/>
            <person name="Bruce D."/>
            <person name="Detter C.C."/>
            <person name="Johnson E.A."/>
            <person name="Munk C.A."/>
            <person name="Smith L.A."/>
            <person name="Smith T.J."/>
            <person name="Sutton G."/>
            <person name="Brettin T.S."/>
        </authorList>
    </citation>
    <scope>NUCLEOTIDE SEQUENCE [LARGE SCALE GENOMIC DNA]</scope>
    <source>
        <strain evidence="3">Kyoto / Type A2</strain>
    </source>
</reference>
<dbReference type="EMBL" id="CP001581">
    <property type="protein sequence ID" value="ACO86230.1"/>
    <property type="molecule type" value="Genomic_DNA"/>
</dbReference>
<dbReference type="KEGG" id="cby:CLM_0865"/>
<feature type="coiled-coil region" evidence="1">
    <location>
        <begin position="132"/>
        <end position="159"/>
    </location>
</feature>